<dbReference type="InterPro" id="IPR000595">
    <property type="entry name" value="cNMP-bd_dom"/>
</dbReference>
<evidence type="ECO:0000259" key="5">
    <source>
        <dbReference type="PROSITE" id="PS51063"/>
    </source>
</evidence>
<dbReference type="InterPro" id="IPR036388">
    <property type="entry name" value="WH-like_DNA-bd_sf"/>
</dbReference>
<gene>
    <name evidence="6" type="ORF">GCM10011507_08460</name>
</gene>
<evidence type="ECO:0000256" key="3">
    <source>
        <dbReference type="ARBA" id="ARBA00023163"/>
    </source>
</evidence>
<keyword evidence="1" id="KW-0805">Transcription regulation</keyword>
<dbReference type="InterPro" id="IPR050397">
    <property type="entry name" value="Env_Response_Regulators"/>
</dbReference>
<reference evidence="6" key="1">
    <citation type="journal article" date="2014" name="Int. J. Syst. Evol. Microbiol.">
        <title>Complete genome sequence of Corynebacterium casei LMG S-19264T (=DSM 44701T), isolated from a smear-ripened cheese.</title>
        <authorList>
            <consortium name="US DOE Joint Genome Institute (JGI-PGF)"/>
            <person name="Walter F."/>
            <person name="Albersmeier A."/>
            <person name="Kalinowski J."/>
            <person name="Ruckert C."/>
        </authorList>
    </citation>
    <scope>NUCLEOTIDE SEQUENCE</scope>
    <source>
        <strain evidence="6">CGMCC 1.15447</strain>
    </source>
</reference>
<dbReference type="GO" id="GO:0003677">
    <property type="term" value="F:DNA binding"/>
    <property type="evidence" value="ECO:0007669"/>
    <property type="project" value="UniProtKB-KW"/>
</dbReference>
<dbReference type="GO" id="GO:0003700">
    <property type="term" value="F:DNA-binding transcription factor activity"/>
    <property type="evidence" value="ECO:0007669"/>
    <property type="project" value="TreeGrafter"/>
</dbReference>
<evidence type="ECO:0000256" key="1">
    <source>
        <dbReference type="ARBA" id="ARBA00023015"/>
    </source>
</evidence>
<dbReference type="GO" id="GO:0005829">
    <property type="term" value="C:cytosol"/>
    <property type="evidence" value="ECO:0007669"/>
    <property type="project" value="TreeGrafter"/>
</dbReference>
<dbReference type="InterPro" id="IPR014710">
    <property type="entry name" value="RmlC-like_jellyroll"/>
</dbReference>
<evidence type="ECO:0000313" key="7">
    <source>
        <dbReference type="Proteomes" id="UP000648801"/>
    </source>
</evidence>
<feature type="domain" description="Cyclic nucleotide-binding" evidence="4">
    <location>
        <begin position="16"/>
        <end position="118"/>
    </location>
</feature>
<dbReference type="Pfam" id="PF00027">
    <property type="entry name" value="cNMP_binding"/>
    <property type="match status" value="1"/>
</dbReference>
<sequence>MNGGANKVKVLQRTKLFHGSSEEELSWIAKRAIEHHLKAGEMLFFSGEEARGLFIVANGRVRAFQQNADGREQVMHVDSAGATIGDVPVFDGEPYPASAIAEVDTKILFIDKRDIRQFCLEHPAFALRALKLMAERVRKHARLVKVLSFHEVGQRLALLLLAEAQQASMSCKGGNITFKLDLSNHEIATRIGTVRDVVSRALTRLQSDGLISVKVRDITVPDIRALKRYAENN</sequence>
<protein>
    <submittedName>
        <fullName evidence="6">Crp/Fnr family transcriptional regulator</fullName>
    </submittedName>
</protein>
<evidence type="ECO:0000259" key="4">
    <source>
        <dbReference type="PROSITE" id="PS50042"/>
    </source>
</evidence>
<evidence type="ECO:0000256" key="2">
    <source>
        <dbReference type="ARBA" id="ARBA00023125"/>
    </source>
</evidence>
<dbReference type="SMART" id="SM00100">
    <property type="entry name" value="cNMP"/>
    <property type="match status" value="1"/>
</dbReference>
<dbReference type="CDD" id="cd00038">
    <property type="entry name" value="CAP_ED"/>
    <property type="match status" value="1"/>
</dbReference>
<dbReference type="InterPro" id="IPR036390">
    <property type="entry name" value="WH_DNA-bd_sf"/>
</dbReference>
<comment type="caution">
    <text evidence="6">The sequence shown here is derived from an EMBL/GenBank/DDBJ whole genome shotgun (WGS) entry which is preliminary data.</text>
</comment>
<dbReference type="PANTHER" id="PTHR24567:SF68">
    <property type="entry name" value="DNA-BINDING TRANSCRIPTIONAL DUAL REGULATOR CRP"/>
    <property type="match status" value="1"/>
</dbReference>
<dbReference type="Gene3D" id="2.60.120.10">
    <property type="entry name" value="Jelly Rolls"/>
    <property type="match status" value="1"/>
</dbReference>
<dbReference type="PROSITE" id="PS50042">
    <property type="entry name" value="CNMP_BINDING_3"/>
    <property type="match status" value="1"/>
</dbReference>
<dbReference type="PROSITE" id="PS51063">
    <property type="entry name" value="HTH_CRP_2"/>
    <property type="match status" value="1"/>
</dbReference>
<name>A0A916W1U1_9BACT</name>
<proteinExistence type="predicted"/>
<organism evidence="6 7">
    <name type="scientific">Edaphobacter acidisoli</name>
    <dbReference type="NCBI Taxonomy" id="2040573"/>
    <lineage>
        <taxon>Bacteria</taxon>
        <taxon>Pseudomonadati</taxon>
        <taxon>Acidobacteriota</taxon>
        <taxon>Terriglobia</taxon>
        <taxon>Terriglobales</taxon>
        <taxon>Acidobacteriaceae</taxon>
        <taxon>Edaphobacter</taxon>
    </lineage>
</organism>
<reference evidence="6" key="2">
    <citation type="submission" date="2020-09" db="EMBL/GenBank/DDBJ databases">
        <authorList>
            <person name="Sun Q."/>
            <person name="Zhou Y."/>
        </authorList>
    </citation>
    <scope>NUCLEOTIDE SEQUENCE</scope>
    <source>
        <strain evidence="6">CGMCC 1.15447</strain>
    </source>
</reference>
<dbReference type="PANTHER" id="PTHR24567">
    <property type="entry name" value="CRP FAMILY TRANSCRIPTIONAL REGULATORY PROTEIN"/>
    <property type="match status" value="1"/>
</dbReference>
<keyword evidence="3" id="KW-0804">Transcription</keyword>
<dbReference type="SUPFAM" id="SSF46785">
    <property type="entry name" value="Winged helix' DNA-binding domain"/>
    <property type="match status" value="1"/>
</dbReference>
<evidence type="ECO:0000313" key="6">
    <source>
        <dbReference type="EMBL" id="GGA59369.1"/>
    </source>
</evidence>
<dbReference type="AlphaFoldDB" id="A0A916W1U1"/>
<dbReference type="SMART" id="SM00419">
    <property type="entry name" value="HTH_CRP"/>
    <property type="match status" value="1"/>
</dbReference>
<accession>A0A916W1U1</accession>
<dbReference type="Proteomes" id="UP000648801">
    <property type="component" value="Unassembled WGS sequence"/>
</dbReference>
<dbReference type="Gene3D" id="1.10.10.10">
    <property type="entry name" value="Winged helix-like DNA-binding domain superfamily/Winged helix DNA-binding domain"/>
    <property type="match status" value="1"/>
</dbReference>
<keyword evidence="7" id="KW-1185">Reference proteome</keyword>
<keyword evidence="2" id="KW-0238">DNA-binding</keyword>
<dbReference type="InterPro" id="IPR018490">
    <property type="entry name" value="cNMP-bd_dom_sf"/>
</dbReference>
<dbReference type="RefSeq" id="WP_188758041.1">
    <property type="nucleotide sequence ID" value="NZ_BMJB01000001.1"/>
</dbReference>
<dbReference type="InterPro" id="IPR012318">
    <property type="entry name" value="HTH_CRP"/>
</dbReference>
<dbReference type="Pfam" id="PF13545">
    <property type="entry name" value="HTH_Crp_2"/>
    <property type="match status" value="1"/>
</dbReference>
<feature type="domain" description="HTH crp-type" evidence="5">
    <location>
        <begin position="150"/>
        <end position="224"/>
    </location>
</feature>
<dbReference type="SUPFAM" id="SSF51206">
    <property type="entry name" value="cAMP-binding domain-like"/>
    <property type="match status" value="1"/>
</dbReference>
<dbReference type="EMBL" id="BMJB01000001">
    <property type="protein sequence ID" value="GGA59369.1"/>
    <property type="molecule type" value="Genomic_DNA"/>
</dbReference>